<reference evidence="2" key="1">
    <citation type="submission" date="2016-06" db="EMBL/GenBank/DDBJ databases">
        <title>Parallel loss of symbiosis genes in relatives of nitrogen-fixing non-legume Parasponia.</title>
        <authorList>
            <person name="Van Velzen R."/>
            <person name="Holmer R."/>
            <person name="Bu F."/>
            <person name="Rutten L."/>
            <person name="Van Zeijl A."/>
            <person name="Liu W."/>
            <person name="Santuari L."/>
            <person name="Cao Q."/>
            <person name="Sharma T."/>
            <person name="Shen D."/>
            <person name="Roswanjaya Y."/>
            <person name="Wardhani T."/>
            <person name="Kalhor M.S."/>
            <person name="Jansen J."/>
            <person name="Van den Hoogen J."/>
            <person name="Gungor B."/>
            <person name="Hartog M."/>
            <person name="Hontelez J."/>
            <person name="Verver J."/>
            <person name="Yang W.-C."/>
            <person name="Schijlen E."/>
            <person name="Repin R."/>
            <person name="Schilthuizen M."/>
            <person name="Schranz E."/>
            <person name="Heidstra R."/>
            <person name="Miyata K."/>
            <person name="Fedorova E."/>
            <person name="Kohlen W."/>
            <person name="Bisseling T."/>
            <person name="Smit S."/>
            <person name="Geurts R."/>
        </authorList>
    </citation>
    <scope>NUCLEOTIDE SEQUENCE [LARGE SCALE GENOMIC DNA]</scope>
    <source>
        <strain evidence="2">cv. WU1-14</strain>
    </source>
</reference>
<accession>A0A2P5DBT2</accession>
<evidence type="ECO:0000313" key="2">
    <source>
        <dbReference type="Proteomes" id="UP000237105"/>
    </source>
</evidence>
<comment type="caution">
    <text evidence="1">The sequence shown here is derived from an EMBL/GenBank/DDBJ whole genome shotgun (WGS) entry which is preliminary data.</text>
</comment>
<dbReference type="AlphaFoldDB" id="A0A2P5DBT2"/>
<protein>
    <recommendedName>
        <fullName evidence="3">RNase H type-1 domain-containing protein</fullName>
    </recommendedName>
</protein>
<dbReference type="EMBL" id="JXTB01000048">
    <property type="protein sequence ID" value="PON70754.1"/>
    <property type="molecule type" value="Genomic_DNA"/>
</dbReference>
<proteinExistence type="predicted"/>
<sequence length="108" mass="12658">MKWSYQAQDSKMTSYLTMVKELQLSLKEFSIQQLPRGDNNHMDAFSNLGSAIQMTQSKSIPIVYLQWLVTWKGEEHRVSSLTNDDSWMTPIINYLQQELLLEDKNESR</sequence>
<dbReference type="Proteomes" id="UP000237105">
    <property type="component" value="Unassembled WGS sequence"/>
</dbReference>
<evidence type="ECO:0000313" key="1">
    <source>
        <dbReference type="EMBL" id="PON70754.1"/>
    </source>
</evidence>
<evidence type="ECO:0008006" key="3">
    <source>
        <dbReference type="Google" id="ProtNLM"/>
    </source>
</evidence>
<dbReference type="PANTHER" id="PTHR48475">
    <property type="entry name" value="RIBONUCLEASE H"/>
    <property type="match status" value="1"/>
</dbReference>
<dbReference type="OrthoDB" id="1679820at2759"/>
<gene>
    <name evidence="1" type="ORF">PanWU01x14_077800</name>
</gene>
<keyword evidence="2" id="KW-1185">Reference proteome</keyword>
<name>A0A2P5DBT2_PARAD</name>
<organism evidence="1 2">
    <name type="scientific">Parasponia andersonii</name>
    <name type="common">Sponia andersonii</name>
    <dbReference type="NCBI Taxonomy" id="3476"/>
    <lineage>
        <taxon>Eukaryota</taxon>
        <taxon>Viridiplantae</taxon>
        <taxon>Streptophyta</taxon>
        <taxon>Embryophyta</taxon>
        <taxon>Tracheophyta</taxon>
        <taxon>Spermatophyta</taxon>
        <taxon>Magnoliopsida</taxon>
        <taxon>eudicotyledons</taxon>
        <taxon>Gunneridae</taxon>
        <taxon>Pentapetalae</taxon>
        <taxon>rosids</taxon>
        <taxon>fabids</taxon>
        <taxon>Rosales</taxon>
        <taxon>Cannabaceae</taxon>
        <taxon>Parasponia</taxon>
    </lineage>
</organism>
<dbReference type="PANTHER" id="PTHR48475:SF2">
    <property type="entry name" value="RIBONUCLEASE H"/>
    <property type="match status" value="1"/>
</dbReference>